<dbReference type="InterPro" id="IPR029486">
    <property type="entry name" value="GH97_N"/>
</dbReference>
<feature type="domain" description="Glycosyl-hydrolase 97 C-terminal oligomerisation" evidence="5">
    <location>
        <begin position="529"/>
        <end position="624"/>
    </location>
</feature>
<dbReference type="InterPro" id="IPR052720">
    <property type="entry name" value="Glycosyl_hydrolase_97"/>
</dbReference>
<dbReference type="InterPro" id="IPR019563">
    <property type="entry name" value="GH97_catalytic"/>
</dbReference>
<dbReference type="Pfam" id="PF14509">
    <property type="entry name" value="GH97_C"/>
    <property type="match status" value="1"/>
</dbReference>
<dbReference type="InterPro" id="IPR017853">
    <property type="entry name" value="GH"/>
</dbReference>
<dbReference type="GO" id="GO:0030246">
    <property type="term" value="F:carbohydrate binding"/>
    <property type="evidence" value="ECO:0007669"/>
    <property type="project" value="InterPro"/>
</dbReference>
<dbReference type="InterPro" id="IPR013785">
    <property type="entry name" value="Aldolase_TIM"/>
</dbReference>
<dbReference type="AlphaFoldDB" id="A0A9J7BHE6"/>
<dbReference type="Proteomes" id="UP001059380">
    <property type="component" value="Chromosome"/>
</dbReference>
<evidence type="ECO:0000256" key="1">
    <source>
        <dbReference type="ARBA" id="ARBA00022801"/>
    </source>
</evidence>
<organism evidence="6 7">
    <name type="scientific">Occallatibacter riparius</name>
    <dbReference type="NCBI Taxonomy" id="1002689"/>
    <lineage>
        <taxon>Bacteria</taxon>
        <taxon>Pseudomonadati</taxon>
        <taxon>Acidobacteriota</taxon>
        <taxon>Terriglobia</taxon>
        <taxon>Terriglobales</taxon>
        <taxon>Acidobacteriaceae</taxon>
        <taxon>Occallatibacter</taxon>
    </lineage>
</organism>
<dbReference type="InterPro" id="IPR014718">
    <property type="entry name" value="GH-type_carb-bd"/>
</dbReference>
<gene>
    <name evidence="6" type="ORF">MOP44_16725</name>
</gene>
<dbReference type="InterPro" id="IPR029483">
    <property type="entry name" value="GH97_C"/>
</dbReference>
<evidence type="ECO:0000313" key="7">
    <source>
        <dbReference type="Proteomes" id="UP001059380"/>
    </source>
</evidence>
<evidence type="ECO:0000259" key="3">
    <source>
        <dbReference type="Pfam" id="PF10566"/>
    </source>
</evidence>
<evidence type="ECO:0000256" key="2">
    <source>
        <dbReference type="ARBA" id="ARBA00023295"/>
    </source>
</evidence>
<dbReference type="Gene3D" id="2.60.40.1180">
    <property type="entry name" value="Golgi alpha-mannosidase II"/>
    <property type="match status" value="1"/>
</dbReference>
<name>A0A9J7BHE6_9BACT</name>
<feature type="domain" description="Glycosyl-hydrolase 97 N-terminal" evidence="4">
    <location>
        <begin position="11"/>
        <end position="263"/>
    </location>
</feature>
<proteinExistence type="predicted"/>
<keyword evidence="7" id="KW-1185">Reference proteome</keyword>
<dbReference type="Gene3D" id="2.70.98.10">
    <property type="match status" value="1"/>
</dbReference>
<evidence type="ECO:0000313" key="6">
    <source>
        <dbReference type="EMBL" id="UWZ82216.1"/>
    </source>
</evidence>
<dbReference type="InterPro" id="IPR013780">
    <property type="entry name" value="Glyco_hydro_b"/>
</dbReference>
<dbReference type="Pfam" id="PF10566">
    <property type="entry name" value="Glyco_hydro_97"/>
    <property type="match status" value="1"/>
</dbReference>
<dbReference type="KEGG" id="orp:MOP44_16725"/>
<dbReference type="GO" id="GO:0016798">
    <property type="term" value="F:hydrolase activity, acting on glycosyl bonds"/>
    <property type="evidence" value="ECO:0007669"/>
    <property type="project" value="UniProtKB-KW"/>
</dbReference>
<evidence type="ECO:0000259" key="5">
    <source>
        <dbReference type="Pfam" id="PF14509"/>
    </source>
</evidence>
<accession>A0A9J7BHE6</accession>
<reference evidence="6" key="1">
    <citation type="submission" date="2021-04" db="EMBL/GenBank/DDBJ databases">
        <title>Phylogenetic analysis of Acidobacteriaceae.</title>
        <authorList>
            <person name="Qiu L."/>
            <person name="Zhang Q."/>
        </authorList>
    </citation>
    <scope>NUCLEOTIDE SEQUENCE</scope>
    <source>
        <strain evidence="6">DSM 25168</strain>
    </source>
</reference>
<feature type="domain" description="Glycosyl-hydrolase 97 catalytic" evidence="3">
    <location>
        <begin position="283"/>
        <end position="432"/>
    </location>
</feature>
<protein>
    <submittedName>
        <fullName evidence="6">Glycoside hydrolase family 97 protein</fullName>
    </submittedName>
</protein>
<dbReference type="Gene3D" id="3.20.20.70">
    <property type="entry name" value="Aldolase class I"/>
    <property type="match status" value="1"/>
</dbReference>
<keyword evidence="2" id="KW-0326">Glycosidase</keyword>
<dbReference type="SUPFAM" id="SSF51445">
    <property type="entry name" value="(Trans)glycosidases"/>
    <property type="match status" value="1"/>
</dbReference>
<dbReference type="PANTHER" id="PTHR35803">
    <property type="entry name" value="GLUCAN 1,4-ALPHA-GLUCOSIDASE SUSB-RELATED"/>
    <property type="match status" value="1"/>
</dbReference>
<dbReference type="PANTHER" id="PTHR35803:SF2">
    <property type="entry name" value="RETAINING ALPHA-GALACTOSIDASE"/>
    <property type="match status" value="1"/>
</dbReference>
<dbReference type="EMBL" id="CP093313">
    <property type="protein sequence ID" value="UWZ82216.1"/>
    <property type="molecule type" value="Genomic_DNA"/>
</dbReference>
<evidence type="ECO:0000259" key="4">
    <source>
        <dbReference type="Pfam" id="PF14508"/>
    </source>
</evidence>
<sequence>MQPQKGQEAAQSGQLVYSVSFREKPVFEDSALRLELVNQPPLGAAVHIASTTPGSGVDDYRLLAGKASSVHDAYNSLIVHAMESASPGRRFDIEARVYNGAVAFRYHVPEQAALARYQLAQEDTEFRPVTDAFAWALRLPNYESAYESEYVPMALSALSNQGGVASHILNGAPMVMHLPGVAWAAVGEAYLEGNAAMYLENPTGSWMGHYLVSRISPPVSEKGNDGHGPAVDASLPHNSAWRVILLGDTPGELVESNVFTDLNPANRVTDTSWIRPGKATWDWWNGDLGADGKPAYTTENMKYYVDFAAESGFPYMMLDAGWSGKDILKMRGNVDVPELVRYAAKKNVKVWIWLYSKYVAAQMQEAFPLYEKWGVAGVKIDFVLRNDQEGIQWYYDVAKLAAEHHLMVDFHGATQPWGIERTYPNVLNYEAVLGLEQNKAGRRDGPVDRATFPFTRMLSGPMDYTPGGFNNVTEEEFVARDLSPMVTGTRAQQLALYVVLTEPLAMVSDAPSAYANQPEFQFLKDVPTTWDATRVLNGTPGEFVTIARQAGREWYLGSLTNWTARDLHVPLSFLGTGSYTAEIYEDGGDAEQRPKHVTIRKQKVSAGETLTLHLAGGGGCAIRFIPGS</sequence>
<dbReference type="Pfam" id="PF14508">
    <property type="entry name" value="GH97_N"/>
    <property type="match status" value="1"/>
</dbReference>
<keyword evidence="1 6" id="KW-0378">Hydrolase</keyword>